<dbReference type="AlphaFoldDB" id="A0A7M7HPN7"/>
<dbReference type="RefSeq" id="XP_011679733.2">
    <property type="nucleotide sequence ID" value="XM_011681431.2"/>
</dbReference>
<dbReference type="EnsemblMetazoa" id="XM_011681431">
    <property type="protein sequence ID" value="XP_011679733"/>
    <property type="gene ID" value="LOC105445643"/>
</dbReference>
<organism evidence="3 4">
    <name type="scientific">Strongylocentrotus purpuratus</name>
    <name type="common">Purple sea urchin</name>
    <dbReference type="NCBI Taxonomy" id="7668"/>
    <lineage>
        <taxon>Eukaryota</taxon>
        <taxon>Metazoa</taxon>
        <taxon>Echinodermata</taxon>
        <taxon>Eleutherozoa</taxon>
        <taxon>Echinozoa</taxon>
        <taxon>Echinoidea</taxon>
        <taxon>Euechinoidea</taxon>
        <taxon>Echinacea</taxon>
        <taxon>Camarodonta</taxon>
        <taxon>Echinidea</taxon>
        <taxon>Strongylocentrotidae</taxon>
        <taxon>Strongylocentrotus</taxon>
    </lineage>
</organism>
<evidence type="ECO:0000256" key="2">
    <source>
        <dbReference type="SAM" id="Phobius"/>
    </source>
</evidence>
<feature type="compositionally biased region" description="Polar residues" evidence="1">
    <location>
        <begin position="270"/>
        <end position="279"/>
    </location>
</feature>
<feature type="region of interest" description="Disordered" evidence="1">
    <location>
        <begin position="268"/>
        <end position="298"/>
    </location>
</feature>
<feature type="transmembrane region" description="Helical" evidence="2">
    <location>
        <begin position="7"/>
        <end position="25"/>
    </location>
</feature>
<evidence type="ECO:0000313" key="4">
    <source>
        <dbReference type="Proteomes" id="UP000007110"/>
    </source>
</evidence>
<keyword evidence="4" id="KW-1185">Reference proteome</keyword>
<dbReference type="GeneID" id="105445643"/>
<name>A0A7M7HPN7_STRPU</name>
<feature type="transmembrane region" description="Helical" evidence="2">
    <location>
        <begin position="115"/>
        <end position="136"/>
    </location>
</feature>
<reference evidence="3" key="2">
    <citation type="submission" date="2021-01" db="UniProtKB">
        <authorList>
            <consortium name="EnsemblMetazoa"/>
        </authorList>
    </citation>
    <scope>IDENTIFICATION</scope>
</reference>
<keyword evidence="2" id="KW-1133">Transmembrane helix</keyword>
<sequence length="298" mass="33790">MARPNNGLVPFIVLYGIVYIIDFHHKLLTNLFDCFVQLWELSVQVGITIGNAYVFIIEFLPELPVRSFHLGKNLLELVLNLVNDAAQACTSWFWATLANGLEKLTAIFKNLGLAFISVLTQLYDLLVFHCVSFLKALVDSFVRVFEDLIEIVCSSISSIANGLYYIIINTLKEIPTKYVTVIDYFGQTVGAVFESAAEGYSSISSFIINNWGALLALALFITLVWVSFNMRNIQNILKDLTQIVNSFTHYLPHEIDREQVRPEGHLQHNIRPQGQQQVELQDRNEGPSRTIHPLHFTS</sequence>
<evidence type="ECO:0000313" key="3">
    <source>
        <dbReference type="EnsemblMetazoa" id="XP_011679733"/>
    </source>
</evidence>
<feature type="transmembrane region" description="Helical" evidence="2">
    <location>
        <begin position="148"/>
        <end position="168"/>
    </location>
</feature>
<reference evidence="4" key="1">
    <citation type="submission" date="2015-02" db="EMBL/GenBank/DDBJ databases">
        <title>Genome sequencing for Strongylocentrotus purpuratus.</title>
        <authorList>
            <person name="Murali S."/>
            <person name="Liu Y."/>
            <person name="Vee V."/>
            <person name="English A."/>
            <person name="Wang M."/>
            <person name="Skinner E."/>
            <person name="Han Y."/>
            <person name="Muzny D.M."/>
            <person name="Worley K.C."/>
            <person name="Gibbs R.A."/>
        </authorList>
    </citation>
    <scope>NUCLEOTIDE SEQUENCE</scope>
</reference>
<accession>A0A7M7HPN7</accession>
<feature type="transmembrane region" description="Helical" evidence="2">
    <location>
        <begin position="208"/>
        <end position="228"/>
    </location>
</feature>
<dbReference type="Proteomes" id="UP000007110">
    <property type="component" value="Unassembled WGS sequence"/>
</dbReference>
<dbReference type="KEGG" id="spu:105445643"/>
<protein>
    <submittedName>
        <fullName evidence="3">Uncharacterized protein</fullName>
    </submittedName>
</protein>
<dbReference type="FunCoup" id="A0A7M7HPN7">
    <property type="interactions" value="779"/>
</dbReference>
<proteinExistence type="predicted"/>
<evidence type="ECO:0000256" key="1">
    <source>
        <dbReference type="SAM" id="MobiDB-lite"/>
    </source>
</evidence>
<dbReference type="InParanoid" id="A0A7M7HPN7"/>
<keyword evidence="2" id="KW-0472">Membrane</keyword>
<keyword evidence="2" id="KW-0812">Transmembrane</keyword>
<feature type="transmembrane region" description="Helical" evidence="2">
    <location>
        <begin position="45"/>
        <end position="65"/>
    </location>
</feature>